<name>A0A5Q5AR47_9VIRU</name>
<protein>
    <submittedName>
        <fullName evidence="2">Glycoprotein</fullName>
    </submittedName>
</protein>
<dbReference type="GeneID" id="65247066"/>
<organism evidence="2 3">
    <name type="scientific">Emaravirus kiwii</name>
    <dbReference type="NCBI Taxonomy" id="2660760"/>
    <lineage>
        <taxon>Viruses</taxon>
        <taxon>Riboviria</taxon>
        <taxon>Orthornavirae</taxon>
        <taxon>Negarnaviricota</taxon>
        <taxon>Polyploviricotina</taxon>
        <taxon>Bunyaviricetes</taxon>
        <taxon>Elliovirales</taxon>
        <taxon>Fimoviridae</taxon>
        <taxon>Emaravirus</taxon>
    </lineage>
</organism>
<proteinExistence type="predicted"/>
<dbReference type="Proteomes" id="UP000677756">
    <property type="component" value="Genome"/>
</dbReference>
<feature type="transmembrane region" description="Helical" evidence="1">
    <location>
        <begin position="179"/>
        <end position="196"/>
    </location>
</feature>
<evidence type="ECO:0000256" key="1">
    <source>
        <dbReference type="SAM" id="Phobius"/>
    </source>
</evidence>
<sequence>MFSKVSRMSIINSVVAIVIILLVVRSVNNHVYEPSITCECIPSIFKLNKDFIVCFHGCPITPVNSKLYNVTCSYMEDITITLCENSKFVTTKPIIMVHGDYFWTTFLTKTWKLIASMAVWLTMILLKIPSLCIFSLLNKLFNKIMKKTLKKCETCNTTYSLAHLECPTPGFRHRTDYNLLFYVVLIFMVLTTFAKADDNVYNYHKHGSSTEIQVLDKEHYSQDFDVNGYLYTITILNSHLEIQTVNVSEIQTPTSHRLTHQFYSCDGKEACKKQCISETNRIPMYEIRKSHDGMTCFTTSATMCGLCESDMVTLGYKVTTTKVNPYIDVEVKHGNKTELIKIREFSQFIHEPYFVKAIEPVIIESVDQFISGPNVYIGDICNMPSYGCFGPNYIKDGKSYQLVNPKVSDPMSYDREIILDRCIDPGRSDVNSLQKTNSIYMNGTIIKPYEFGLLSIGIPVVGKLVGSFCEKPVVVKDVSVSGCYDCQSGIEVNIKYERPDRCGQVKCLIGKVAYEYFVDLDSDHMVIHSFFDKEDVVVTCNKLTKSMKLDHNKDTSYYKTNSEVHGSAAYDFNLLKHLPNLMLNPKAVIMSVLLGFVTLYMIYALIIQTFKHYKKYSIDRYTRIYKKTDMDSATNEQSIHLTVITGEAQ</sequence>
<keyword evidence="1" id="KW-0472">Membrane</keyword>
<dbReference type="RefSeq" id="YP_010088072.1">
    <property type="nucleotide sequence ID" value="NC_055648.1"/>
</dbReference>
<reference evidence="2" key="1">
    <citation type="journal article" date="2019" name="Virus Res.">
        <title>Molecular characterization of a novel emaravrius infecting Actinidia spp. in China.</title>
        <authorList>
            <person name="Wang Y."/>
            <person name="Zhai L."/>
            <person name="Wen S."/>
            <person name="Yang Z."/>
            <person name="Wang G."/>
            <person name="Hong N."/>
        </authorList>
    </citation>
    <scope>NUCLEOTIDE SEQUENCE</scope>
    <source>
        <strain evidence="2">YD</strain>
    </source>
</reference>
<feature type="transmembrane region" description="Helical" evidence="1">
    <location>
        <begin position="587"/>
        <end position="607"/>
    </location>
</feature>
<accession>A0A5Q5AR47</accession>
<evidence type="ECO:0000313" key="3">
    <source>
        <dbReference type="Proteomes" id="UP000677756"/>
    </source>
</evidence>
<feature type="transmembrane region" description="Helical" evidence="1">
    <location>
        <begin position="113"/>
        <end position="137"/>
    </location>
</feature>
<evidence type="ECO:0000313" key="2">
    <source>
        <dbReference type="EMBL" id="QEE82887.1"/>
    </source>
</evidence>
<keyword evidence="1" id="KW-1133">Transmembrane helix</keyword>
<dbReference type="KEGG" id="vg:65247066"/>
<dbReference type="EMBL" id="MK602172">
    <property type="protein sequence ID" value="QEE82887.1"/>
    <property type="molecule type" value="Genomic_RNA"/>
</dbReference>
<keyword evidence="3" id="KW-1185">Reference proteome</keyword>
<keyword evidence="1" id="KW-0812">Transmembrane</keyword>
<feature type="transmembrane region" description="Helical" evidence="1">
    <location>
        <begin position="9"/>
        <end position="27"/>
    </location>
</feature>